<accession>A0A1I1NZZ1</accession>
<reference evidence="1 2" key="1">
    <citation type="submission" date="2016-10" db="EMBL/GenBank/DDBJ databases">
        <authorList>
            <person name="de Groot N.N."/>
        </authorList>
    </citation>
    <scope>NUCLEOTIDE SEQUENCE [LARGE SCALE GENOMIC DNA]</scope>
    <source>
        <strain evidence="1 2">DSM 6793</strain>
    </source>
</reference>
<gene>
    <name evidence="1" type="ORF">SAMN05421780_11719</name>
</gene>
<name>A0A1I1NZZ1_9BACT</name>
<organism evidence="1 2">
    <name type="scientific">Flexibacter flexilis DSM 6793</name>
    <dbReference type="NCBI Taxonomy" id="927664"/>
    <lineage>
        <taxon>Bacteria</taxon>
        <taxon>Pseudomonadati</taxon>
        <taxon>Bacteroidota</taxon>
        <taxon>Cytophagia</taxon>
        <taxon>Cytophagales</taxon>
        <taxon>Flexibacteraceae</taxon>
        <taxon>Flexibacter</taxon>
    </lineage>
</organism>
<keyword evidence="2" id="KW-1185">Reference proteome</keyword>
<protein>
    <submittedName>
        <fullName evidence="1">Uncharacterized protein</fullName>
    </submittedName>
</protein>
<dbReference type="AlphaFoldDB" id="A0A1I1NZZ1"/>
<sequence>MKKGQQQSEPMVSVPEKALLRMVLKLNEGKILFPKKVEEANKFLDGATFKTPLK</sequence>
<dbReference type="RefSeq" id="WP_177200004.1">
    <property type="nucleotide sequence ID" value="NZ_FOLE01000017.1"/>
</dbReference>
<dbReference type="Proteomes" id="UP000199514">
    <property type="component" value="Unassembled WGS sequence"/>
</dbReference>
<dbReference type="EMBL" id="FOLE01000017">
    <property type="protein sequence ID" value="SFC99270.1"/>
    <property type="molecule type" value="Genomic_DNA"/>
</dbReference>
<evidence type="ECO:0000313" key="1">
    <source>
        <dbReference type="EMBL" id="SFC99270.1"/>
    </source>
</evidence>
<evidence type="ECO:0000313" key="2">
    <source>
        <dbReference type="Proteomes" id="UP000199514"/>
    </source>
</evidence>
<proteinExistence type="predicted"/>